<dbReference type="Proteomes" id="UP001396898">
    <property type="component" value="Unassembled WGS sequence"/>
</dbReference>
<organism evidence="2 3">
    <name type="scientific">Apiospora marii</name>
    <dbReference type="NCBI Taxonomy" id="335849"/>
    <lineage>
        <taxon>Eukaryota</taxon>
        <taxon>Fungi</taxon>
        <taxon>Dikarya</taxon>
        <taxon>Ascomycota</taxon>
        <taxon>Pezizomycotina</taxon>
        <taxon>Sordariomycetes</taxon>
        <taxon>Xylariomycetidae</taxon>
        <taxon>Amphisphaeriales</taxon>
        <taxon>Apiosporaceae</taxon>
        <taxon>Apiospora</taxon>
    </lineage>
</organism>
<gene>
    <name evidence="2" type="ORF">PG991_007636</name>
</gene>
<dbReference type="EMBL" id="JAQQWI010000010">
    <property type="protein sequence ID" value="KAK8018446.1"/>
    <property type="molecule type" value="Genomic_DNA"/>
</dbReference>
<keyword evidence="3" id="KW-1185">Reference proteome</keyword>
<feature type="region of interest" description="Disordered" evidence="1">
    <location>
        <begin position="351"/>
        <end position="370"/>
    </location>
</feature>
<reference evidence="2 3" key="1">
    <citation type="submission" date="2023-01" db="EMBL/GenBank/DDBJ databases">
        <title>Analysis of 21 Apiospora genomes using comparative genomics revels a genus with tremendous synthesis potential of carbohydrate active enzymes and secondary metabolites.</title>
        <authorList>
            <person name="Sorensen T."/>
        </authorList>
    </citation>
    <scope>NUCLEOTIDE SEQUENCE [LARGE SCALE GENOMIC DNA]</scope>
    <source>
        <strain evidence="2 3">CBS 20057</strain>
    </source>
</reference>
<evidence type="ECO:0000313" key="2">
    <source>
        <dbReference type="EMBL" id="KAK8018446.1"/>
    </source>
</evidence>
<feature type="compositionally biased region" description="Pro residues" evidence="1">
    <location>
        <begin position="353"/>
        <end position="363"/>
    </location>
</feature>
<evidence type="ECO:0000256" key="1">
    <source>
        <dbReference type="SAM" id="MobiDB-lite"/>
    </source>
</evidence>
<sequence>MCVTLFTHYCSAEHETRPLCTLDPATDCTVFNPYAEPWRNPCPTPCLGKGGVLGGDVSAIPGHRCPWHGDCCRIIRSSMCGTFDPGQCPNDVSYHLRREPTRGAFGVGEEADDLTLTEFPPLPMFNEEPWFVALRWDFFQAATDLYNVGARRTSYAAAVKQARNLLLPSCMTKKDRQRAPRRKKVTDVDRRYIETGRKYRTIALYLGQLAQVWDRNAAYGLCPPRPGRQPNPSLAWPAYAQVDPERGVWSIGYELARNVRNSVVKPPAHQELFAAHHFPHRVGIPEPAPYSSSSSPSGVWDDTIVKTRIKAENEYVDMPHPGAWNDITVKTRNKAEDEDVDMESITPALTSIYPPPPSPPPAPYANTSHSFVTPRISALSLSPHPGSQHYNTPGIGQASQ</sequence>
<evidence type="ECO:0000313" key="3">
    <source>
        <dbReference type="Proteomes" id="UP001396898"/>
    </source>
</evidence>
<feature type="region of interest" description="Disordered" evidence="1">
    <location>
        <begin position="375"/>
        <end position="400"/>
    </location>
</feature>
<accession>A0ABR1RU14</accession>
<comment type="caution">
    <text evidence="2">The sequence shown here is derived from an EMBL/GenBank/DDBJ whole genome shotgun (WGS) entry which is preliminary data.</text>
</comment>
<protein>
    <submittedName>
        <fullName evidence="2">Uncharacterized protein</fullName>
    </submittedName>
</protein>
<proteinExistence type="predicted"/>
<name>A0ABR1RU14_9PEZI</name>